<evidence type="ECO:0000259" key="2">
    <source>
        <dbReference type="Pfam" id="PF00501"/>
    </source>
</evidence>
<evidence type="ECO:0000313" key="3">
    <source>
        <dbReference type="EMBL" id="CAJ1587452.1"/>
    </source>
</evidence>
<dbReference type="PANTHER" id="PTHR43767:SF1">
    <property type="entry name" value="NONRIBOSOMAL PEPTIDE SYNTHASE PES1 (EUROFUNG)-RELATED"/>
    <property type="match status" value="1"/>
</dbReference>
<evidence type="ECO:0000256" key="1">
    <source>
        <dbReference type="SAM" id="MobiDB-lite"/>
    </source>
</evidence>
<organism evidence="3 4">
    <name type="scientific">[Mycobacterium] wendilense</name>
    <dbReference type="NCBI Taxonomy" id="3064284"/>
    <lineage>
        <taxon>Bacteria</taxon>
        <taxon>Bacillati</taxon>
        <taxon>Actinomycetota</taxon>
        <taxon>Actinomycetes</taxon>
        <taxon>Mycobacteriales</taxon>
        <taxon>Mycobacteriaceae</taxon>
        <taxon>Mycolicibacter</taxon>
    </lineage>
</organism>
<name>A0ABN9PCN0_9MYCO</name>
<dbReference type="Gene3D" id="3.40.50.980">
    <property type="match status" value="1"/>
</dbReference>
<keyword evidence="4" id="KW-1185">Reference proteome</keyword>
<dbReference type="Proteomes" id="UP001190466">
    <property type="component" value="Chromosome"/>
</dbReference>
<evidence type="ECO:0000313" key="4">
    <source>
        <dbReference type="Proteomes" id="UP001190466"/>
    </source>
</evidence>
<dbReference type="SUPFAM" id="SSF56801">
    <property type="entry name" value="Acetyl-CoA synthetase-like"/>
    <property type="match status" value="1"/>
</dbReference>
<feature type="domain" description="AMP-dependent synthetase/ligase" evidence="2">
    <location>
        <begin position="20"/>
        <end position="152"/>
    </location>
</feature>
<sequence length="169" mass="17718">MTEDIMHPNTALTWVAQVGKHARCNPGGAALRYRGATTTWQQLDERSRRLATALEGRGVRAGDRVLLLLTNRPEFVEALVAVNRLGAIAVPVNFRLVEAEVAFLAENSGAGAVIVEEHLAPLVAGVRAQNSAVACLVVGEQAPAPAPGPKPTSPPSLPRTRTPAAGPPT</sequence>
<dbReference type="PANTHER" id="PTHR43767">
    <property type="entry name" value="LONG-CHAIN-FATTY-ACID--COA LIGASE"/>
    <property type="match status" value="1"/>
</dbReference>
<dbReference type="InterPro" id="IPR000873">
    <property type="entry name" value="AMP-dep_synth/lig_dom"/>
</dbReference>
<dbReference type="EMBL" id="OY726395">
    <property type="protein sequence ID" value="CAJ1587452.1"/>
    <property type="molecule type" value="Genomic_DNA"/>
</dbReference>
<gene>
    <name evidence="3" type="ORF">MU0050_004805</name>
</gene>
<protein>
    <submittedName>
        <fullName evidence="3">AMP-binding protein</fullName>
    </submittedName>
</protein>
<feature type="region of interest" description="Disordered" evidence="1">
    <location>
        <begin position="141"/>
        <end position="169"/>
    </location>
</feature>
<accession>A0ABN9PCN0</accession>
<feature type="compositionally biased region" description="Pro residues" evidence="1">
    <location>
        <begin position="144"/>
        <end position="157"/>
    </location>
</feature>
<dbReference type="InterPro" id="IPR050237">
    <property type="entry name" value="ATP-dep_AMP-bd_enzyme"/>
</dbReference>
<proteinExistence type="predicted"/>
<feature type="compositionally biased region" description="Low complexity" evidence="1">
    <location>
        <begin position="158"/>
        <end position="169"/>
    </location>
</feature>
<dbReference type="Pfam" id="PF00501">
    <property type="entry name" value="AMP-binding"/>
    <property type="match status" value="1"/>
</dbReference>
<reference evidence="3 4" key="1">
    <citation type="submission" date="2023-08" db="EMBL/GenBank/DDBJ databases">
        <authorList>
            <person name="Folkvardsen B D."/>
            <person name="Norman A."/>
        </authorList>
    </citation>
    <scope>NUCLEOTIDE SEQUENCE [LARGE SCALE GENOMIC DNA]</scope>
    <source>
        <strain evidence="3 4">Mu0050</strain>
    </source>
</reference>